<gene>
    <name evidence="1" type="ORF">SDC9_04143</name>
</gene>
<protein>
    <recommendedName>
        <fullName evidence="2">Prophage minor tail protein Z (GPZ)</fullName>
    </recommendedName>
</protein>
<evidence type="ECO:0008006" key="2">
    <source>
        <dbReference type="Google" id="ProtNLM"/>
    </source>
</evidence>
<evidence type="ECO:0000313" key="1">
    <source>
        <dbReference type="EMBL" id="MPL58609.1"/>
    </source>
</evidence>
<proteinExistence type="predicted"/>
<reference evidence="1" key="1">
    <citation type="submission" date="2019-08" db="EMBL/GenBank/DDBJ databases">
        <authorList>
            <person name="Kucharzyk K."/>
            <person name="Murdoch R.W."/>
            <person name="Higgins S."/>
            <person name="Loffler F."/>
        </authorList>
    </citation>
    <scope>NUCLEOTIDE SEQUENCE</scope>
</reference>
<comment type="caution">
    <text evidence="1">The sequence shown here is derived from an EMBL/GenBank/DDBJ whole genome shotgun (WGS) entry which is preliminary data.</text>
</comment>
<dbReference type="EMBL" id="VSSQ01000007">
    <property type="protein sequence ID" value="MPL58609.1"/>
    <property type="molecule type" value="Genomic_DNA"/>
</dbReference>
<dbReference type="AlphaFoldDB" id="A0A644SV98"/>
<dbReference type="Pfam" id="PF06763">
    <property type="entry name" value="Minor_tail_Z"/>
    <property type="match status" value="1"/>
</dbReference>
<organism evidence="1">
    <name type="scientific">bioreactor metagenome</name>
    <dbReference type="NCBI Taxonomy" id="1076179"/>
    <lineage>
        <taxon>unclassified sequences</taxon>
        <taxon>metagenomes</taxon>
        <taxon>ecological metagenomes</taxon>
    </lineage>
</organism>
<sequence length="187" mass="20691">MIEITENKMKLAQQLLGHIPGALPKALSNAINRAAEGARTDIVRQVREEYVITAGRVRETIDIRRANKMDLSASIVARGRPRALSYFKLRPGRVTKKRPSEGVHAQVKRSGGGVIPKTFIAKLASGHVGVFRREGNKRFPITQHYGPSVAQMVGNPSVSRYVEAGAIRRVNDRLDHEINRILRGVGK</sequence>
<accession>A0A644SV98</accession>
<dbReference type="InterPro" id="IPR010633">
    <property type="entry name" value="Phage_lambda_GpZ"/>
</dbReference>
<name>A0A644SV98_9ZZZZ</name>